<proteinExistence type="predicted"/>
<reference evidence="2 3" key="1">
    <citation type="submission" date="2013-03" db="EMBL/GenBank/DDBJ databases">
        <title>The Genome Sequence of Capronia coronata CBS 617.96.</title>
        <authorList>
            <consortium name="The Broad Institute Genomics Platform"/>
            <person name="Cuomo C."/>
            <person name="de Hoog S."/>
            <person name="Gorbushina A."/>
            <person name="Walker B."/>
            <person name="Young S.K."/>
            <person name="Zeng Q."/>
            <person name="Gargeya S."/>
            <person name="Fitzgerald M."/>
            <person name="Haas B."/>
            <person name="Abouelleil A."/>
            <person name="Allen A.W."/>
            <person name="Alvarado L."/>
            <person name="Arachchi H.M."/>
            <person name="Berlin A.M."/>
            <person name="Chapman S.B."/>
            <person name="Gainer-Dewar J."/>
            <person name="Goldberg J."/>
            <person name="Griggs A."/>
            <person name="Gujja S."/>
            <person name="Hansen M."/>
            <person name="Howarth C."/>
            <person name="Imamovic A."/>
            <person name="Ireland A."/>
            <person name="Larimer J."/>
            <person name="McCowan C."/>
            <person name="Murphy C."/>
            <person name="Pearson M."/>
            <person name="Poon T.W."/>
            <person name="Priest M."/>
            <person name="Roberts A."/>
            <person name="Saif S."/>
            <person name="Shea T."/>
            <person name="Sisk P."/>
            <person name="Sykes S."/>
            <person name="Wortman J."/>
            <person name="Nusbaum C."/>
            <person name="Birren B."/>
        </authorList>
    </citation>
    <scope>NUCLEOTIDE SEQUENCE [LARGE SCALE GENOMIC DNA]</scope>
    <source>
        <strain evidence="2 3">CBS 617.96</strain>
    </source>
</reference>
<accession>W9YLK1</accession>
<dbReference type="EMBL" id="AMWN01000003">
    <property type="protein sequence ID" value="EXJ90555.1"/>
    <property type="molecule type" value="Genomic_DNA"/>
</dbReference>
<dbReference type="Gene3D" id="1.25.40.10">
    <property type="entry name" value="Tetratricopeptide repeat domain"/>
    <property type="match status" value="1"/>
</dbReference>
<dbReference type="SUPFAM" id="SSF48452">
    <property type="entry name" value="TPR-like"/>
    <property type="match status" value="1"/>
</dbReference>
<name>W9YLK1_9EURO</name>
<evidence type="ECO:0000259" key="1">
    <source>
        <dbReference type="Pfam" id="PF14420"/>
    </source>
</evidence>
<comment type="caution">
    <text evidence="2">The sequence shown here is derived from an EMBL/GenBank/DDBJ whole genome shotgun (WGS) entry which is preliminary data.</text>
</comment>
<keyword evidence="3" id="KW-1185">Reference proteome</keyword>
<dbReference type="GeneID" id="19158548"/>
<protein>
    <recommendedName>
        <fullName evidence="1">Clr5 domain-containing protein</fullName>
    </recommendedName>
</protein>
<dbReference type="Pfam" id="PF14420">
    <property type="entry name" value="Clr5"/>
    <property type="match status" value="1"/>
</dbReference>
<evidence type="ECO:0000313" key="2">
    <source>
        <dbReference type="EMBL" id="EXJ90555.1"/>
    </source>
</evidence>
<dbReference type="AlphaFoldDB" id="W9YLK1"/>
<dbReference type="InterPro" id="IPR011990">
    <property type="entry name" value="TPR-like_helical_dom_sf"/>
</dbReference>
<dbReference type="eggNOG" id="ENOG502SNNS">
    <property type="taxonomic scope" value="Eukaryota"/>
</dbReference>
<dbReference type="Proteomes" id="UP000019484">
    <property type="component" value="Unassembled WGS sequence"/>
</dbReference>
<feature type="domain" description="Clr5" evidence="1">
    <location>
        <begin position="10"/>
        <end position="61"/>
    </location>
</feature>
<dbReference type="RefSeq" id="XP_007722749.1">
    <property type="nucleotide sequence ID" value="XM_007724559.1"/>
</dbReference>
<organism evidence="2 3">
    <name type="scientific">Capronia coronata CBS 617.96</name>
    <dbReference type="NCBI Taxonomy" id="1182541"/>
    <lineage>
        <taxon>Eukaryota</taxon>
        <taxon>Fungi</taxon>
        <taxon>Dikarya</taxon>
        <taxon>Ascomycota</taxon>
        <taxon>Pezizomycotina</taxon>
        <taxon>Eurotiomycetes</taxon>
        <taxon>Chaetothyriomycetidae</taxon>
        <taxon>Chaetothyriales</taxon>
        <taxon>Herpotrichiellaceae</taxon>
        <taxon>Capronia</taxon>
    </lineage>
</organism>
<dbReference type="HOGENOM" id="CLU_024800_0_0_1"/>
<dbReference type="InterPro" id="IPR025676">
    <property type="entry name" value="Clr5_dom"/>
</dbReference>
<gene>
    <name evidence="2" type="ORF">A1O1_03658</name>
</gene>
<dbReference type="OrthoDB" id="4115389at2759"/>
<sequence length="568" mass="66104">MAGPRAHHPSKEAWEEKKAVIREMYLRKNCTCAQVQEYLEQHHFHVNTRQIKNKLSEWEFERKKTRAEQYLAMLYVADSFAAEGYDVIFNVPKRDGREDYTTRKIRKECDRIRKKRDGDGTLSDPRTLEEAENILSEADIRWRRTSGPDIARRFRQPISVSQESSPQTTNLDVTGTTASNYTCSQAHSNSDTAATDLATCLPVDSADHQARLASCGLGPRQRSSHRQHKLNANRWIEPYYKRCFEGPVSKAAFERHRRRAMQVLESILKQDNQYIFPALAEIVMIFGSNQRTSELTEFLSDSCTVIDSCPGLRGSFTYDAPFRYALAFSENNLDRMREYGAHLTRSMVEVRQIWGEDHPNFLVNANFCAWHAMHNRDYHIAIPLLRRCLPICERVMGPSSLVTINCLVITSRAHAEIRNHVWARNCLEIAMTRLDDQRQDLKQFRLVMLHRLGELNLETGEYQTTEMQFWKVLQDRTEICGMDAGATWSTAQSLYELFCATGREDHAEELMDYMRSRLDWERDRPWYVETGEKDKPPPETPWWWPYGAEEEWGPDRLSGFSHSRNNLT</sequence>
<evidence type="ECO:0000313" key="3">
    <source>
        <dbReference type="Proteomes" id="UP000019484"/>
    </source>
</evidence>